<dbReference type="InterPro" id="IPR051807">
    <property type="entry name" value="Sec-metab_biosynth-assoc"/>
</dbReference>
<organism evidence="3 4">
    <name type="scientific">Xanthobacter dioxanivorans</name>
    <dbReference type="NCBI Taxonomy" id="2528964"/>
    <lineage>
        <taxon>Bacteria</taxon>
        <taxon>Pseudomonadati</taxon>
        <taxon>Pseudomonadota</taxon>
        <taxon>Alphaproteobacteria</taxon>
        <taxon>Hyphomicrobiales</taxon>
        <taxon>Xanthobacteraceae</taxon>
        <taxon>Xanthobacter</taxon>
    </lineage>
</organism>
<dbReference type="PANTHER" id="PTHR33606:SF3">
    <property type="entry name" value="PROTEIN YCII"/>
    <property type="match status" value="1"/>
</dbReference>
<dbReference type="Gene3D" id="3.30.70.1060">
    <property type="entry name" value="Dimeric alpha+beta barrel"/>
    <property type="match status" value="1"/>
</dbReference>
<dbReference type="Proteomes" id="UP000596427">
    <property type="component" value="Chromosome"/>
</dbReference>
<reference evidence="3 4" key="1">
    <citation type="submission" date="2020-10" db="EMBL/GenBank/DDBJ databases">
        <title>Degradation of 1,4-Dioxane by Xanthobacter sp. YN2, via a Novel Group-2 Soluble Di-Iron Monooxygenase.</title>
        <authorList>
            <person name="Ma F."/>
            <person name="Wang Y."/>
            <person name="Yang J."/>
            <person name="Guo H."/>
            <person name="Su D."/>
            <person name="Yu L."/>
        </authorList>
    </citation>
    <scope>NUCLEOTIDE SEQUENCE [LARGE SCALE GENOMIC DNA]</scope>
    <source>
        <strain evidence="3 4">YN2</strain>
    </source>
</reference>
<dbReference type="NCBIfam" id="NF009503">
    <property type="entry name" value="PRK12863.1-3"/>
    <property type="match status" value="1"/>
</dbReference>
<dbReference type="EMBL" id="CP063362">
    <property type="protein sequence ID" value="QRG08486.1"/>
    <property type="molecule type" value="Genomic_DNA"/>
</dbReference>
<evidence type="ECO:0000259" key="2">
    <source>
        <dbReference type="Pfam" id="PF03795"/>
    </source>
</evidence>
<sequence length="103" mass="11227">MPYMIETFDKPGTLDLRTATRDAHLAFLAENAALLLACGAKLDDDGNAAGGGLYVVALESRAEAEAFIAADPFFKAGLFDRVVIQRWRKAYVDGVCYLPEMKP</sequence>
<dbReference type="SUPFAM" id="SSF54909">
    <property type="entry name" value="Dimeric alpha+beta barrel"/>
    <property type="match status" value="1"/>
</dbReference>
<feature type="domain" description="YCII-related" evidence="2">
    <location>
        <begin position="1"/>
        <end position="88"/>
    </location>
</feature>
<comment type="similarity">
    <text evidence="1">Belongs to the YciI family.</text>
</comment>
<evidence type="ECO:0000313" key="4">
    <source>
        <dbReference type="Proteomes" id="UP000596427"/>
    </source>
</evidence>
<evidence type="ECO:0000313" key="3">
    <source>
        <dbReference type="EMBL" id="QRG08486.1"/>
    </source>
</evidence>
<dbReference type="Pfam" id="PF03795">
    <property type="entry name" value="YCII"/>
    <property type="match status" value="1"/>
</dbReference>
<dbReference type="InterPro" id="IPR005545">
    <property type="entry name" value="YCII"/>
</dbReference>
<dbReference type="PANTHER" id="PTHR33606">
    <property type="entry name" value="PROTEIN YCII"/>
    <property type="match status" value="1"/>
</dbReference>
<gene>
    <name evidence="3" type="ORF">EZH22_09445</name>
</gene>
<keyword evidence="4" id="KW-1185">Reference proteome</keyword>
<dbReference type="RefSeq" id="WP_203195396.1">
    <property type="nucleotide sequence ID" value="NZ_CP063362.1"/>
</dbReference>
<dbReference type="AlphaFoldDB" id="A0A974SJJ9"/>
<dbReference type="InterPro" id="IPR011008">
    <property type="entry name" value="Dimeric_a/b-barrel"/>
</dbReference>
<protein>
    <submittedName>
        <fullName evidence="3">YciI family protein</fullName>
    </submittedName>
</protein>
<evidence type="ECO:0000256" key="1">
    <source>
        <dbReference type="ARBA" id="ARBA00007689"/>
    </source>
</evidence>
<dbReference type="KEGG" id="xdi:EZH22_09445"/>
<accession>A0A974SJJ9</accession>
<proteinExistence type="inferred from homology"/>
<name>A0A974SJJ9_9HYPH</name>